<keyword evidence="3" id="KW-1185">Reference proteome</keyword>
<evidence type="ECO:0000313" key="2">
    <source>
        <dbReference type="EMBL" id="SEV96193.1"/>
    </source>
</evidence>
<protein>
    <submittedName>
        <fullName evidence="2">Flagellin N-terminal-like domain-containing protein</fullName>
    </submittedName>
</protein>
<evidence type="ECO:0000313" key="3">
    <source>
        <dbReference type="Proteomes" id="UP000198518"/>
    </source>
</evidence>
<dbReference type="Pfam" id="PF23985">
    <property type="entry name" value="DUF7308"/>
    <property type="match status" value="1"/>
</dbReference>
<sequence>MTGRGRGQSETIGLVLLLAITVLGVTSVVAFAAPALDGAEEATNAQRVEQSLSQLDSRTAVVALGRTDSQSVSLSESRSGAYAVKPDAGRISVLRLDENGSQVGTVLNTTMGEVVYERGDTRVAFQGGGVWRTSGRGAEMLSPPEFNYQDATLTLPVIRVGGESSTFAGAPLARVSGSPVTSVFPVASDSNRSNPLSGGTVVVRVDSDYYRGWEQFFRERSTGNVTVNETAGRVELELIARGSGGTYTLEETPIELRGLGDDQPIENLQFSLYPNKASSFNDLHWAMVADDGGTDRFEVELDGGNPCKGDSPTVAATYENGGTVHEWVNDTAWTEGRDSGSSFTYECSGKNDKTPELHFDLTGATNLAYQDGSSPLTNDSVGNIVNTYLAEMGPNVDLEVTSKGKNDPPGNSASTDLAASTVDVDYNSSSGRVLTFLHVTENSVNVTLT</sequence>
<dbReference type="AlphaFoldDB" id="A0A1I0N597"/>
<keyword evidence="2" id="KW-0282">Flagellum</keyword>
<dbReference type="Proteomes" id="UP000198518">
    <property type="component" value="Unassembled WGS sequence"/>
</dbReference>
<proteinExistence type="predicted"/>
<evidence type="ECO:0000259" key="1">
    <source>
        <dbReference type="Pfam" id="PF23985"/>
    </source>
</evidence>
<reference evidence="2 3" key="1">
    <citation type="submission" date="2016-10" db="EMBL/GenBank/DDBJ databases">
        <authorList>
            <person name="de Groot N.N."/>
        </authorList>
    </citation>
    <scope>NUCLEOTIDE SEQUENCE [LARGE SCALE GENOMIC DNA]</scope>
    <source>
        <strain evidence="2 3">CGMCC 1.5337</strain>
    </source>
</reference>
<feature type="domain" description="DUF7308" evidence="1">
    <location>
        <begin position="255"/>
        <end position="374"/>
    </location>
</feature>
<accession>A0A1I0N597</accession>
<dbReference type="Pfam" id="PF23960">
    <property type="entry name" value="DUF7289"/>
    <property type="match status" value="1"/>
</dbReference>
<dbReference type="EMBL" id="FOJA01000001">
    <property type="protein sequence ID" value="SEV96193.1"/>
    <property type="molecule type" value="Genomic_DNA"/>
</dbReference>
<keyword evidence="2" id="KW-0966">Cell projection</keyword>
<keyword evidence="2" id="KW-0969">Cilium</keyword>
<dbReference type="InterPro" id="IPR055713">
    <property type="entry name" value="DUF7289"/>
</dbReference>
<gene>
    <name evidence="2" type="ORF">SAMN04487945_0613</name>
</gene>
<dbReference type="InterPro" id="IPR055732">
    <property type="entry name" value="DUF7308"/>
</dbReference>
<dbReference type="OrthoDB" id="148042at2157"/>
<dbReference type="RefSeq" id="WP_089667920.1">
    <property type="nucleotide sequence ID" value="NZ_FOJA01000001.1"/>
</dbReference>
<name>A0A1I0N597_9EURY</name>
<organism evidence="2 3">
    <name type="scientific">Halobacterium jilantaiense</name>
    <dbReference type="NCBI Taxonomy" id="355548"/>
    <lineage>
        <taxon>Archaea</taxon>
        <taxon>Methanobacteriati</taxon>
        <taxon>Methanobacteriota</taxon>
        <taxon>Stenosarchaea group</taxon>
        <taxon>Halobacteria</taxon>
        <taxon>Halobacteriales</taxon>
        <taxon>Halobacteriaceae</taxon>
        <taxon>Halobacterium</taxon>
    </lineage>
</organism>